<evidence type="ECO:0000313" key="3">
    <source>
        <dbReference type="EMBL" id="GBM04433.1"/>
    </source>
</evidence>
<dbReference type="Proteomes" id="UP000499080">
    <property type="component" value="Unassembled WGS sequence"/>
</dbReference>
<feature type="region of interest" description="Disordered" evidence="1">
    <location>
        <begin position="44"/>
        <end position="67"/>
    </location>
</feature>
<dbReference type="EMBL" id="BGPR01086702">
    <property type="protein sequence ID" value="GBM04433.1"/>
    <property type="molecule type" value="Genomic_DNA"/>
</dbReference>
<sequence length="167" mass="18716">MEGSRSNARFYCRSTVCGARCTLNHTLWPSPSRWCGAEAWSGTSAQASSSSSDRKSRGPYQNSTRVASKREVNVTKYQLLVKTADINMVPTKVPYHPFSCRMAAAIFIRVVSRHAPKRMVPDGAPAHKTSSVKQHLVEEFGKQITGYDCFQEWPPRSPDLTPMDFFL</sequence>
<name>A0A4Y2CMC1_ARAVE</name>
<evidence type="ECO:0000313" key="5">
    <source>
        <dbReference type="EMBL" id="GBM04487.1"/>
    </source>
</evidence>
<organism evidence="4 6">
    <name type="scientific">Araneus ventricosus</name>
    <name type="common">Orbweaver spider</name>
    <name type="synonym">Epeira ventricosa</name>
    <dbReference type="NCBI Taxonomy" id="182803"/>
    <lineage>
        <taxon>Eukaryota</taxon>
        <taxon>Metazoa</taxon>
        <taxon>Ecdysozoa</taxon>
        <taxon>Arthropoda</taxon>
        <taxon>Chelicerata</taxon>
        <taxon>Arachnida</taxon>
        <taxon>Araneae</taxon>
        <taxon>Araneomorphae</taxon>
        <taxon>Entelegynae</taxon>
        <taxon>Araneoidea</taxon>
        <taxon>Araneidae</taxon>
        <taxon>Araneus</taxon>
    </lineage>
</organism>
<dbReference type="EMBL" id="BGPR01086699">
    <property type="protein sequence ID" value="GBM04417.1"/>
    <property type="molecule type" value="Genomic_DNA"/>
</dbReference>
<dbReference type="Gene3D" id="3.30.420.10">
    <property type="entry name" value="Ribonuclease H-like superfamily/Ribonuclease H"/>
    <property type="match status" value="1"/>
</dbReference>
<dbReference type="AlphaFoldDB" id="A0A4Y2CMC1"/>
<proteinExistence type="predicted"/>
<dbReference type="EMBL" id="BGPR01086717">
    <property type="protein sequence ID" value="GBM04487.1"/>
    <property type="molecule type" value="Genomic_DNA"/>
</dbReference>
<evidence type="ECO:0000313" key="2">
    <source>
        <dbReference type="EMBL" id="GBM04417.1"/>
    </source>
</evidence>
<evidence type="ECO:0000256" key="1">
    <source>
        <dbReference type="SAM" id="MobiDB-lite"/>
    </source>
</evidence>
<comment type="caution">
    <text evidence="4">The sequence shown here is derived from an EMBL/GenBank/DDBJ whole genome shotgun (WGS) entry which is preliminary data.</text>
</comment>
<dbReference type="EMBL" id="BGPR01086707">
    <property type="protein sequence ID" value="GBM04455.1"/>
    <property type="molecule type" value="Genomic_DNA"/>
</dbReference>
<protein>
    <submittedName>
        <fullName evidence="4">Uncharacterized protein</fullName>
    </submittedName>
</protein>
<evidence type="ECO:0000313" key="6">
    <source>
        <dbReference type="Proteomes" id="UP000499080"/>
    </source>
</evidence>
<accession>A0A4Y2CMC1</accession>
<keyword evidence="6" id="KW-1185">Reference proteome</keyword>
<gene>
    <name evidence="4" type="ORF">AVEN_103727_1</name>
    <name evidence="3" type="ORF">AVEN_130460_1</name>
    <name evidence="5" type="ORF">AVEN_222974_1</name>
    <name evidence="2" type="ORF">AVEN_77106_1</name>
</gene>
<dbReference type="InterPro" id="IPR036397">
    <property type="entry name" value="RNaseH_sf"/>
</dbReference>
<dbReference type="GO" id="GO:0003676">
    <property type="term" value="F:nucleic acid binding"/>
    <property type="evidence" value="ECO:0007669"/>
    <property type="project" value="InterPro"/>
</dbReference>
<reference evidence="4 6" key="1">
    <citation type="journal article" date="2019" name="Sci. Rep.">
        <title>Orb-weaving spider Araneus ventricosus genome elucidates the spidroin gene catalogue.</title>
        <authorList>
            <person name="Kono N."/>
            <person name="Nakamura H."/>
            <person name="Ohtoshi R."/>
            <person name="Moran D.A.P."/>
            <person name="Shinohara A."/>
            <person name="Yoshida Y."/>
            <person name="Fujiwara M."/>
            <person name="Mori M."/>
            <person name="Tomita M."/>
            <person name="Arakawa K."/>
        </authorList>
    </citation>
    <scope>NUCLEOTIDE SEQUENCE [LARGE SCALE GENOMIC DNA]</scope>
</reference>
<evidence type="ECO:0000313" key="4">
    <source>
        <dbReference type="EMBL" id="GBM04455.1"/>
    </source>
</evidence>